<keyword evidence="4" id="KW-1185">Reference proteome</keyword>
<dbReference type="PRINTS" id="PR00111">
    <property type="entry name" value="ABHYDROLASE"/>
</dbReference>
<dbReference type="Pfam" id="PF00561">
    <property type="entry name" value="Abhydrolase_1"/>
    <property type="match status" value="1"/>
</dbReference>
<evidence type="ECO:0000313" key="3">
    <source>
        <dbReference type="EMBL" id="MBA5607009.1"/>
    </source>
</evidence>
<evidence type="ECO:0000313" key="4">
    <source>
        <dbReference type="Proteomes" id="UP000566711"/>
    </source>
</evidence>
<dbReference type="Gene3D" id="3.40.50.1820">
    <property type="entry name" value="alpha/beta hydrolase"/>
    <property type="match status" value="1"/>
</dbReference>
<dbReference type="SUPFAM" id="SSF53474">
    <property type="entry name" value="alpha/beta-Hydrolases"/>
    <property type="match status" value="1"/>
</dbReference>
<dbReference type="PRINTS" id="PR00412">
    <property type="entry name" value="EPOXHYDRLASE"/>
</dbReference>
<dbReference type="InterPro" id="IPR029058">
    <property type="entry name" value="AB_hydrolase_fold"/>
</dbReference>
<dbReference type="RefSeq" id="WP_182219232.1">
    <property type="nucleotide sequence ID" value="NZ_JACEZS010000014.1"/>
</dbReference>
<name>A0A7W2I804_9BURK</name>
<dbReference type="InterPro" id="IPR000639">
    <property type="entry name" value="Epox_hydrolase-like"/>
</dbReference>
<accession>A0A7W2I804</accession>
<dbReference type="AlphaFoldDB" id="A0A7W2I804"/>
<dbReference type="PANTHER" id="PTHR43329">
    <property type="entry name" value="EPOXIDE HYDROLASE"/>
    <property type="match status" value="1"/>
</dbReference>
<feature type="domain" description="AB hydrolase-1" evidence="2">
    <location>
        <begin position="25"/>
        <end position="171"/>
    </location>
</feature>
<organism evidence="3 4">
    <name type="scientific">Rugamonas fusca</name>
    <dbReference type="NCBI Taxonomy" id="2758568"/>
    <lineage>
        <taxon>Bacteria</taxon>
        <taxon>Pseudomonadati</taxon>
        <taxon>Pseudomonadota</taxon>
        <taxon>Betaproteobacteria</taxon>
        <taxon>Burkholderiales</taxon>
        <taxon>Oxalobacteraceae</taxon>
        <taxon>Telluria group</taxon>
        <taxon>Rugamonas</taxon>
    </lineage>
</organism>
<reference evidence="3 4" key="1">
    <citation type="submission" date="2020-07" db="EMBL/GenBank/DDBJ databases">
        <title>Novel species isolated from subtropical streams in China.</title>
        <authorList>
            <person name="Lu H."/>
        </authorList>
    </citation>
    <scope>NUCLEOTIDE SEQUENCE [LARGE SCALE GENOMIC DNA]</scope>
    <source>
        <strain evidence="3 4">FT3S</strain>
    </source>
</reference>
<gene>
    <name evidence="3" type="ORF">H3H36_16755</name>
</gene>
<proteinExistence type="predicted"/>
<dbReference type="InterPro" id="IPR000073">
    <property type="entry name" value="AB_hydrolase_1"/>
</dbReference>
<evidence type="ECO:0000256" key="1">
    <source>
        <dbReference type="ARBA" id="ARBA00022801"/>
    </source>
</evidence>
<dbReference type="EMBL" id="JACEZS010000014">
    <property type="protein sequence ID" value="MBA5607009.1"/>
    <property type="molecule type" value="Genomic_DNA"/>
</dbReference>
<comment type="caution">
    <text evidence="3">The sequence shown here is derived from an EMBL/GenBank/DDBJ whole genome shotgun (WGS) entry which is preliminary data.</text>
</comment>
<dbReference type="Proteomes" id="UP000566711">
    <property type="component" value="Unassembled WGS sequence"/>
</dbReference>
<protein>
    <submittedName>
        <fullName evidence="3">Alpha/beta fold hydrolase</fullName>
    </submittedName>
</protein>
<sequence>MEQDNCRRVRVGDIWMNVYDGGHGPAVLLVHGFPDTHQVWRHQIRALRQAGYRVVAPDTRGNGDSDMPAHVSDYRIETMAADLVRLLDVLGIDKVRLVGHDLGAFQAWFMASQYPERVERLIALSVGHPSCYARGGLMQKLKSWYVWIFQLRGIAERVVTACDWLAFRVVTNLPQEYPHWRAALERPGRLTAGMNFYRANIGHLLRPPRLRPLPMPARGIFSTGDRYVTERQMALSASYVAVPFGYDRIIGACHWMQLSAPEQVNALLLKHLQEGATHGDTGLEP</sequence>
<evidence type="ECO:0000259" key="2">
    <source>
        <dbReference type="Pfam" id="PF00561"/>
    </source>
</evidence>
<dbReference type="GO" id="GO:0016787">
    <property type="term" value="F:hydrolase activity"/>
    <property type="evidence" value="ECO:0007669"/>
    <property type="project" value="UniProtKB-KW"/>
</dbReference>
<keyword evidence="1 3" id="KW-0378">Hydrolase</keyword>